<organism evidence="2 3">
    <name type="scientific">Puccinia coronata f. sp. avenae</name>
    <dbReference type="NCBI Taxonomy" id="200324"/>
    <lineage>
        <taxon>Eukaryota</taxon>
        <taxon>Fungi</taxon>
        <taxon>Dikarya</taxon>
        <taxon>Basidiomycota</taxon>
        <taxon>Pucciniomycotina</taxon>
        <taxon>Pucciniomycetes</taxon>
        <taxon>Pucciniales</taxon>
        <taxon>Pucciniaceae</taxon>
        <taxon>Puccinia</taxon>
    </lineage>
</organism>
<feature type="region of interest" description="Disordered" evidence="1">
    <location>
        <begin position="1"/>
        <end position="26"/>
    </location>
</feature>
<name>A0A2N5V9L7_9BASI</name>
<dbReference type="Proteomes" id="UP000235392">
    <property type="component" value="Unassembled WGS sequence"/>
</dbReference>
<feature type="compositionally biased region" description="Low complexity" evidence="1">
    <location>
        <begin position="163"/>
        <end position="176"/>
    </location>
</feature>
<dbReference type="EMBL" id="PGCI01000038">
    <property type="protein sequence ID" value="PLW46606.1"/>
    <property type="molecule type" value="Genomic_DNA"/>
</dbReference>
<proteinExistence type="predicted"/>
<protein>
    <submittedName>
        <fullName evidence="2">Uncharacterized protein</fullName>
    </submittedName>
</protein>
<gene>
    <name evidence="2" type="ORF">PCASD_07378</name>
</gene>
<feature type="compositionally biased region" description="Basic residues" evidence="1">
    <location>
        <begin position="76"/>
        <end position="88"/>
    </location>
</feature>
<feature type="compositionally biased region" description="Polar residues" evidence="1">
    <location>
        <begin position="49"/>
        <end position="65"/>
    </location>
</feature>
<reference evidence="2 3" key="1">
    <citation type="submission" date="2017-11" db="EMBL/GenBank/DDBJ databases">
        <title>De novo assembly and phasing of dikaryotic genomes from two isolates of Puccinia coronata f. sp. avenae, the causal agent of oat crown rust.</title>
        <authorList>
            <person name="Miller M.E."/>
            <person name="Zhang Y."/>
            <person name="Omidvar V."/>
            <person name="Sperschneider J."/>
            <person name="Schwessinger B."/>
            <person name="Raley C."/>
            <person name="Palmer J.M."/>
            <person name="Garnica D."/>
            <person name="Upadhyaya N."/>
            <person name="Rathjen J."/>
            <person name="Taylor J.M."/>
            <person name="Park R.F."/>
            <person name="Dodds P.N."/>
            <person name="Hirsch C.D."/>
            <person name="Kianian S.F."/>
            <person name="Figueroa M."/>
        </authorList>
    </citation>
    <scope>NUCLEOTIDE SEQUENCE [LARGE SCALE GENOMIC DNA]</scope>
    <source>
        <strain evidence="2">12SD80</strain>
    </source>
</reference>
<sequence length="315" mass="35174">MSSVRFAPTSSSTADKKPHFRFPSSNISNNLVTSELLYQDPLAVIPRPKSTQPHSQHTRYQTLSHDITPRGNGQHLHPHHHHHHHHHALQPVKDKPRPSSISKIPSQQLQSLMKPSSVSTTTTPAVRPRTQSLTDSSLNIPSLPPSSALQRTSWLVPHHHQSRTPSPSPSSASRHSIGSIKKSLIETIDAYSCSLEDKLTLVAKLHAEVEAELTHLNHRASSASTHTYNHSSQRTPMHDYHGAHARKEVEDTIRLIKHADRIKAHAIQQLKHDISHSHSSLHSSLHPTLPQSHHHPQHLPPHSSSKLALLSRELH</sequence>
<comment type="caution">
    <text evidence="2">The sequence shown here is derived from an EMBL/GenBank/DDBJ whole genome shotgun (WGS) entry which is preliminary data.</text>
</comment>
<feature type="region of interest" description="Disordered" evidence="1">
    <location>
        <begin position="272"/>
        <end position="315"/>
    </location>
</feature>
<accession>A0A2N5V9L7</accession>
<feature type="region of interest" description="Disordered" evidence="1">
    <location>
        <begin position="46"/>
        <end position="177"/>
    </location>
</feature>
<feature type="compositionally biased region" description="Polar residues" evidence="1">
    <location>
        <begin position="1"/>
        <end position="13"/>
    </location>
</feature>
<feature type="compositionally biased region" description="Low complexity" evidence="1">
    <location>
        <begin position="277"/>
        <end position="291"/>
    </location>
</feature>
<feature type="compositionally biased region" description="Low complexity" evidence="1">
    <location>
        <begin position="98"/>
        <end position="149"/>
    </location>
</feature>
<evidence type="ECO:0000256" key="1">
    <source>
        <dbReference type="SAM" id="MobiDB-lite"/>
    </source>
</evidence>
<evidence type="ECO:0000313" key="2">
    <source>
        <dbReference type="EMBL" id="PLW46606.1"/>
    </source>
</evidence>
<evidence type="ECO:0000313" key="3">
    <source>
        <dbReference type="Proteomes" id="UP000235392"/>
    </source>
</evidence>
<dbReference type="AlphaFoldDB" id="A0A2N5V9L7"/>